<accession>A0A0T6B425</accession>
<name>A0A0T6B425_9SCAR</name>
<dbReference type="PANTHER" id="PTHR15591">
    <property type="entry name" value="RUN AND SH3 DOMAIN CONTAINING"/>
    <property type="match status" value="1"/>
</dbReference>
<evidence type="ECO:0000313" key="4">
    <source>
        <dbReference type="EMBL" id="KRT81915.1"/>
    </source>
</evidence>
<feature type="coiled-coil region" evidence="1">
    <location>
        <begin position="122"/>
        <end position="149"/>
    </location>
</feature>
<dbReference type="CDD" id="cd17683">
    <property type="entry name" value="RUN_RUNDC1"/>
    <property type="match status" value="1"/>
</dbReference>
<sequence>MDDPILSDVASEEQPTGKRWDPLGAPNEAEAELSSSFTNDCCSSHCVILEKFKNLEEEQDLLNSSLFALTTHFAQVQFRLRQIVDASPDNKDQLLKSLEEFAFRGIPDVSLVKERMNEATLTEAIRLRRNQQQELIEKLKSQLHELEQYAFENGEAGVPQDVVLERQRIILNELKLRMNLQLDEQKLYQLTTADVKQQIDIALSQLINPLRVKEHLVTQLKTQVADLERFINYLQADTKSTKCVCGCTLHSVKKSYKNEAIGIVQRTATLLQMFALLQLNCGGHHFKKNDLKNSMKINHWGDLRARLEMAIAMVKELISLTDQDALCIQEEYNSDLESYFNCNSQLATAVRKHLATGIKDLMQHGAVESAQIYSLVPFVGCFSKRVKSQERHIHAWDIVLNYYHLKNGERFNSTPARKLSQSFNLDIAGASAKSTNQNMLCVISSIISTHSPYKRSYDSQFKAFICAALNANKLAIWLSLIFQCRQLISMHYLPWSYVMKTGEYSVNWIPFKHLKPYIILGFQDSLQSLDTLTKYKFDLPVDLAIRQFQNIKDVFT</sequence>
<dbReference type="SUPFAM" id="SSF140741">
    <property type="entry name" value="RUN domain-like"/>
    <property type="match status" value="1"/>
</dbReference>
<dbReference type="Pfam" id="PF02759">
    <property type="entry name" value="RUN"/>
    <property type="match status" value="1"/>
</dbReference>
<dbReference type="InterPro" id="IPR037213">
    <property type="entry name" value="Run_dom_sf"/>
</dbReference>
<feature type="region of interest" description="Disordered" evidence="2">
    <location>
        <begin position="1"/>
        <end position="26"/>
    </location>
</feature>
<dbReference type="InterPro" id="IPR058732">
    <property type="entry name" value="RUNDC1_M"/>
</dbReference>
<dbReference type="Pfam" id="PF26030">
    <property type="entry name" value="RUNDC1"/>
    <property type="match status" value="1"/>
</dbReference>
<dbReference type="Proteomes" id="UP000051574">
    <property type="component" value="Unassembled WGS sequence"/>
</dbReference>
<dbReference type="SMART" id="SM00593">
    <property type="entry name" value="RUN"/>
    <property type="match status" value="1"/>
</dbReference>
<dbReference type="InterPro" id="IPR047343">
    <property type="entry name" value="RUSC1_2"/>
</dbReference>
<dbReference type="PROSITE" id="PS50826">
    <property type="entry name" value="RUN"/>
    <property type="match status" value="1"/>
</dbReference>
<protein>
    <recommendedName>
        <fullName evidence="3">RUN domain-containing protein</fullName>
    </recommendedName>
</protein>
<reference evidence="4 5" key="1">
    <citation type="submission" date="2015-09" db="EMBL/GenBank/DDBJ databases">
        <title>Draft genome of the scarab beetle Oryctes borbonicus.</title>
        <authorList>
            <person name="Meyer J.M."/>
            <person name="Markov G.V."/>
            <person name="Baskaran P."/>
            <person name="Herrmann M."/>
            <person name="Sommer R.J."/>
            <person name="Roedelsperger C."/>
        </authorList>
    </citation>
    <scope>NUCLEOTIDE SEQUENCE [LARGE SCALE GENOMIC DNA]</scope>
    <source>
        <strain evidence="4">OB123</strain>
        <tissue evidence="4">Whole animal</tissue>
    </source>
</reference>
<dbReference type="EMBL" id="LJIG01016000">
    <property type="protein sequence ID" value="KRT81915.1"/>
    <property type="molecule type" value="Genomic_DNA"/>
</dbReference>
<dbReference type="PANTHER" id="PTHR15591:SF19">
    <property type="entry name" value="RUN DOMAIN-CONTAINING PROTEIN 1 ISOFORM X1"/>
    <property type="match status" value="1"/>
</dbReference>
<evidence type="ECO:0000256" key="2">
    <source>
        <dbReference type="SAM" id="MobiDB-lite"/>
    </source>
</evidence>
<organism evidence="4 5">
    <name type="scientific">Oryctes borbonicus</name>
    <dbReference type="NCBI Taxonomy" id="1629725"/>
    <lineage>
        <taxon>Eukaryota</taxon>
        <taxon>Metazoa</taxon>
        <taxon>Ecdysozoa</taxon>
        <taxon>Arthropoda</taxon>
        <taxon>Hexapoda</taxon>
        <taxon>Insecta</taxon>
        <taxon>Pterygota</taxon>
        <taxon>Neoptera</taxon>
        <taxon>Endopterygota</taxon>
        <taxon>Coleoptera</taxon>
        <taxon>Polyphaga</taxon>
        <taxon>Scarabaeiformia</taxon>
        <taxon>Scarabaeidae</taxon>
        <taxon>Dynastinae</taxon>
        <taxon>Oryctes</taxon>
    </lineage>
</organism>
<evidence type="ECO:0000259" key="3">
    <source>
        <dbReference type="PROSITE" id="PS50826"/>
    </source>
</evidence>
<dbReference type="AlphaFoldDB" id="A0A0T6B425"/>
<dbReference type="OrthoDB" id="10068328at2759"/>
<gene>
    <name evidence="4" type="ORF">AMK59_4995</name>
</gene>
<keyword evidence="1" id="KW-0175">Coiled coil</keyword>
<proteinExistence type="predicted"/>
<dbReference type="InterPro" id="IPR004012">
    <property type="entry name" value="Run_dom"/>
</dbReference>
<evidence type="ECO:0000256" key="1">
    <source>
        <dbReference type="SAM" id="Coils"/>
    </source>
</evidence>
<dbReference type="Gene3D" id="1.20.58.900">
    <property type="match status" value="1"/>
</dbReference>
<keyword evidence="5" id="KW-1185">Reference proteome</keyword>
<comment type="caution">
    <text evidence="4">The sequence shown here is derived from an EMBL/GenBank/DDBJ whole genome shotgun (WGS) entry which is preliminary data.</text>
</comment>
<feature type="domain" description="RUN" evidence="3">
    <location>
        <begin position="345"/>
        <end position="544"/>
    </location>
</feature>
<evidence type="ECO:0000313" key="5">
    <source>
        <dbReference type="Proteomes" id="UP000051574"/>
    </source>
</evidence>